<keyword evidence="2" id="KW-0472">Membrane</keyword>
<dbReference type="Gene3D" id="2.120.10.30">
    <property type="entry name" value="TolB, C-terminal domain"/>
    <property type="match status" value="1"/>
</dbReference>
<dbReference type="InterPro" id="IPR011042">
    <property type="entry name" value="6-blade_b-propeller_TolB-like"/>
</dbReference>
<proteinExistence type="predicted"/>
<dbReference type="InterPro" id="IPR032812">
    <property type="entry name" value="SbsA_Ig"/>
</dbReference>
<dbReference type="Proteomes" id="UP001155483">
    <property type="component" value="Unassembled WGS sequence"/>
</dbReference>
<dbReference type="Pfam" id="PF13205">
    <property type="entry name" value="Big_5"/>
    <property type="match status" value="1"/>
</dbReference>
<comment type="caution">
    <text evidence="4">The sequence shown here is derived from an EMBL/GenBank/DDBJ whole genome shotgun (WGS) entry which is preliminary data.</text>
</comment>
<feature type="transmembrane region" description="Helical" evidence="2">
    <location>
        <begin position="9"/>
        <end position="29"/>
    </location>
</feature>
<protein>
    <submittedName>
        <fullName evidence="4">Ig-like domain-containing protein</fullName>
    </submittedName>
</protein>
<feature type="domain" description="SbsA Ig-like" evidence="3">
    <location>
        <begin position="64"/>
        <end position="140"/>
    </location>
</feature>
<accession>A0A9X2XSZ3</accession>
<dbReference type="AlphaFoldDB" id="A0A9X2XSZ3"/>
<dbReference type="InterPro" id="IPR014755">
    <property type="entry name" value="Cu-Rt/internalin_Ig-like"/>
</dbReference>
<reference evidence="4" key="1">
    <citation type="submission" date="2022-09" db="EMBL/GenBank/DDBJ databases">
        <authorList>
            <person name="Yuan C."/>
            <person name="Ke Z."/>
        </authorList>
    </citation>
    <scope>NUCLEOTIDE SEQUENCE</scope>
    <source>
        <strain evidence="4">LB-8</strain>
    </source>
</reference>
<dbReference type="SUPFAM" id="SSF50952">
    <property type="entry name" value="Soluble quinoprotein glucose dehydrogenase"/>
    <property type="match status" value="1"/>
</dbReference>
<keyword evidence="2" id="KW-1133">Transmembrane helix</keyword>
<dbReference type="PANTHER" id="PTHR19328">
    <property type="entry name" value="HEDGEHOG-INTERACTING PROTEIN"/>
    <property type="match status" value="1"/>
</dbReference>
<evidence type="ECO:0000259" key="3">
    <source>
        <dbReference type="Pfam" id="PF13205"/>
    </source>
</evidence>
<keyword evidence="2" id="KW-0812">Transmembrane</keyword>
<dbReference type="EMBL" id="JAOTIF010000001">
    <property type="protein sequence ID" value="MCU7547711.1"/>
    <property type="molecule type" value="Genomic_DNA"/>
</dbReference>
<reference evidence="4" key="2">
    <citation type="submission" date="2023-04" db="EMBL/GenBank/DDBJ databases">
        <title>Paracnuella aquatica gen. nov., sp. nov., a member of the family Chitinophagaceae isolated from a hot spring.</title>
        <authorList>
            <person name="Wang C."/>
        </authorList>
    </citation>
    <scope>NUCLEOTIDE SEQUENCE</scope>
    <source>
        <strain evidence="4">LB-8</strain>
    </source>
</reference>
<dbReference type="PANTHER" id="PTHR19328:SF75">
    <property type="entry name" value="ALDOSE SUGAR DEHYDROGENASE YLII"/>
    <property type="match status" value="1"/>
</dbReference>
<evidence type="ECO:0000256" key="2">
    <source>
        <dbReference type="SAM" id="Phobius"/>
    </source>
</evidence>
<keyword evidence="5" id="KW-1185">Reference proteome</keyword>
<gene>
    <name evidence="4" type="ORF">OCK74_01235</name>
</gene>
<sequence length="583" mass="63433">MKLKASTKFTLSILFVLLTVFSFYAYYYYKHYKRPYAVLISPENKIQLVSEHASISTSILKLPNGSINRATVKPSTVYLKEASTGAIIPSRLSVSRKGNVITLVPNHPLKLNTTYIFTVTRGVKDLSGASFIPYTSTFTTGSASSKELLDVKFEKVRLPNAPAMYSSLTFGPDGKLYALGIDGIISRFSVLGDGTLSDPELIYSLQDASGKRQQRLSIGLTFDPSSTANNLIAYVSNSTFVFQDGPDWDGKLTRLSGPKLENVQDLLIHLPRSYKDHLTNSLAFGPDGALYFPQGSNSALGEADKTWGFRKEHLLSATILRLDLKMLGKVLPLDVKTPEGGGTYNPYAPDAPLTIYATGIRNAYDLVWHSNGELYVPNNGSAPGGNTPASIAGARRPDGSLYKGPSIPSLAKVKQIEKDLLFRIHKGGYYGHPNPLRGEYVLNGGNPTDSTDPAQTDDYPVGTLPDANWQGFVFDFHNNKSPNGVIEYKSNAFGGALKGKLIIARYSTDDLITLSPCKVRKGILNFVEGSAIEGFSGLVMPLDLIEDTKTGNIYVSEYGTGGISLLRPKVTNNPISMMNTPPR</sequence>
<name>A0A9X2XSZ3_9BACT</name>
<organism evidence="4 5">
    <name type="scientific">Paraflavisolibacter caeni</name>
    <dbReference type="NCBI Taxonomy" id="2982496"/>
    <lineage>
        <taxon>Bacteria</taxon>
        <taxon>Pseudomonadati</taxon>
        <taxon>Bacteroidota</taxon>
        <taxon>Chitinophagia</taxon>
        <taxon>Chitinophagales</taxon>
        <taxon>Chitinophagaceae</taxon>
        <taxon>Paraflavisolibacter</taxon>
    </lineage>
</organism>
<evidence type="ECO:0000313" key="4">
    <source>
        <dbReference type="EMBL" id="MCU7547711.1"/>
    </source>
</evidence>
<dbReference type="Gene3D" id="2.60.40.1220">
    <property type="match status" value="1"/>
</dbReference>
<evidence type="ECO:0000256" key="1">
    <source>
        <dbReference type="ARBA" id="ARBA00022729"/>
    </source>
</evidence>
<dbReference type="RefSeq" id="WP_279295157.1">
    <property type="nucleotide sequence ID" value="NZ_JAOTIF010000001.1"/>
</dbReference>
<dbReference type="InterPro" id="IPR011041">
    <property type="entry name" value="Quinoprot_gluc/sorb_DH_b-prop"/>
</dbReference>
<evidence type="ECO:0000313" key="5">
    <source>
        <dbReference type="Proteomes" id="UP001155483"/>
    </source>
</evidence>
<keyword evidence="1" id="KW-0732">Signal</keyword>